<name>A0A6H1ZM63_9ZZZZ</name>
<reference evidence="1" key="1">
    <citation type="submission" date="2020-03" db="EMBL/GenBank/DDBJ databases">
        <title>The deep terrestrial virosphere.</title>
        <authorList>
            <person name="Holmfeldt K."/>
            <person name="Nilsson E."/>
            <person name="Simone D."/>
            <person name="Lopez-Fernandez M."/>
            <person name="Wu X."/>
            <person name="de Brujin I."/>
            <person name="Lundin D."/>
            <person name="Andersson A."/>
            <person name="Bertilsson S."/>
            <person name="Dopson M."/>
        </authorList>
    </citation>
    <scope>NUCLEOTIDE SEQUENCE</scope>
    <source>
        <strain evidence="1">TM448A01052</strain>
    </source>
</reference>
<evidence type="ECO:0008006" key="2">
    <source>
        <dbReference type="Google" id="ProtNLM"/>
    </source>
</evidence>
<protein>
    <recommendedName>
        <fullName evidence="2">Large polyvalent protein associated domain-containing protein</fullName>
    </recommendedName>
</protein>
<dbReference type="EMBL" id="MT144092">
    <property type="protein sequence ID" value="QJA48608.1"/>
    <property type="molecule type" value="Genomic_DNA"/>
</dbReference>
<gene>
    <name evidence="1" type="ORF">TM448A01052_0009</name>
</gene>
<proteinExistence type="predicted"/>
<evidence type="ECO:0000313" key="1">
    <source>
        <dbReference type="EMBL" id="QJA48608.1"/>
    </source>
</evidence>
<accession>A0A6H1ZM63</accession>
<organism evidence="1">
    <name type="scientific">viral metagenome</name>
    <dbReference type="NCBI Taxonomy" id="1070528"/>
    <lineage>
        <taxon>unclassified sequences</taxon>
        <taxon>metagenomes</taxon>
        <taxon>organismal metagenomes</taxon>
    </lineage>
</organism>
<sequence>MPNNWIPRARTIQEDIAEELGKIEALRTTEAGLLEQWKHPLEETQIRWQATEQFRHPIEELAPPVMEREPAWIPEPIAEVPAFLPSPVFPEADYKPPGPPIKYAKFSQPLEYAPTPWYRTFIEKATAPFRWLHEKVEVPGAAIVWSPVTPEILRKPGESWWEWEKRQYKAWKAPKFVKGVTEFAITIPVFLIPYGGISVASSKALANVVTKAGMVNTATVVRGFGEIIPTVEKLMALPFKAVGVGARRIVARKVPLEVIPTEQISHQIGDIVLPSVAAMEKKSFDKAYVWTIKDRFKPLEWVINKIDPSILAATPEARLTIAYNRVLDAADAATTFQMAPLINLTTKGMGAIRYVKELFGLDDLQIATKVTAKVAGSALDMPSIVAFPGKYILTAEQSAWIKKYLEVWQPIRDELKRVGILERELAFEEGEGGWLGRLVTGFEDPVTKKFTEIRSGSLFTMGAKPGVKPRVIKDPMEARRLGFRYADPLTTSVYRIRQSLYALANMDYVKSMMAIPGVRPIGAKALPERIARDTAMTNARDTKFVLDRLRRLSRGEKLTRQSIKAIEQRNPDVGKMLRTAAENKELRPQELGGIIKGLNRQYESERLLALKAREQASEKLAKTRRPALMTEGIVYPIPGLRNQIMPQRVANYINKELGTTQNRWINSMASAQGVVRMLQTGIDLGPYFLQGMPTMMTNPVVWEKTVKSSMEILFRDDATLARIISQPVHRETLAKIIPHGFTLNGAEFVEAAPLLGKLPFIGGTFTRWARWFNGALDLGRLYQIEAMMMNPSIRQAGDAGLRALVDHMGKRWGVMSTRWLGIPAGQRQIENALLFYASRWTRSGFAIMKDALTRGGIEGVLARDMVGRMMLGMTMMYYGFSKALGQEPNLDPSSGKFMTVQLGTDHVGFGGMYIALARFGGNVLRTLSENPAGFVTLDSRDNPFVRFARGRVAPLTGTSIDIITGKTFLGEPIDSFPSFGKYVAIRNLTPFWLSGWLEGLVGAQPMPSGGAAAEFFGMRTWPLQPWERREDLREQYAQMEYGKTWAELRVLDRRKLEVKHPDLKEITEEAWRQSIKKGRPSQVAYGQWRNERDAVNSKYEEGLWELQARVDKGELTGYDFRLGAQKLGAARSFALDRIDERPEYKDVIGALDQPRIEPKITPQFADIAYEFYTKLMFSGDLEIGIAEYDFAEADKRRQWFIATFGEPIYKYVRERLTLGRDIPPLMREYYKAQEVMHPYWQVRDWAERTYGKPKTAWAETLLSRIIQRLRQHLRRSTPEVEKYYQMFYTR</sequence>